<feature type="region of interest" description="Disordered" evidence="3">
    <location>
        <begin position="361"/>
        <end position="464"/>
    </location>
</feature>
<dbReference type="GeneID" id="40312556"/>
<feature type="region of interest" description="Disordered" evidence="3">
    <location>
        <begin position="133"/>
        <end position="152"/>
    </location>
</feature>
<evidence type="ECO:0000256" key="3">
    <source>
        <dbReference type="SAM" id="MobiDB-lite"/>
    </source>
</evidence>
<sequence>MEDDRSERGSSRGSRAGGRAPEMTGAEAKEAKERWGSYLFTFNISFVPSALAGKTLYVSNLPVHMTTADVRRIFEEVGDIRDCRIVSNPVTRESRGFAFVSFRDPSKISIAIEKLDGKVFPGDATKPLKVERAKRNRPHQPTPGYYKGPPGASVKYDKSGRLRPGFLPYYAVAPGASREFVPPGTRPLRARTRDSRAGAASAHARENGRCASRSPSRGRNGCGWLEFPPGAYAAGSRVDRDEALGGGGAGGGLGGAFPPHAPPHFGSLVASGRAGGQMPPGAGVLAGLGRSPLAPRRTDRARDARDARLPAFFGYGDGFPPLVSPPLLYGYYPEFGEPMMLHRDRDRDRVWSRGGAWACDGSGGYPREEDRPRDRRRDARGDEPYYDRRAGLPAGGYYDVKPEEDSAGRRSDYYRGSPTRYDADGGCRDKVTRDRSRSRDRDHGGRERWLSVSPSPRYRRSSRR</sequence>
<dbReference type="AlphaFoldDB" id="A0A2A9MCM5"/>
<dbReference type="InterPro" id="IPR000504">
    <property type="entry name" value="RRM_dom"/>
</dbReference>
<reference evidence="5 6" key="1">
    <citation type="submission" date="2017-09" db="EMBL/GenBank/DDBJ databases">
        <title>Genome sequencing of Besnoitia besnoiti strain Bb-Ger1.</title>
        <authorList>
            <person name="Schares G."/>
            <person name="Venepally P."/>
            <person name="Lorenzi H.A."/>
        </authorList>
    </citation>
    <scope>NUCLEOTIDE SEQUENCE [LARGE SCALE GENOMIC DNA]</scope>
    <source>
        <strain evidence="5 6">Bb-Ger1</strain>
    </source>
</reference>
<feature type="compositionally biased region" description="Basic and acidic residues" evidence="3">
    <location>
        <begin position="400"/>
        <end position="413"/>
    </location>
</feature>
<dbReference type="PANTHER" id="PTHR48024:SF56">
    <property type="entry name" value="HETEROGENEOUS NUCLEAR RIBONUCLEOPROTEIN A0"/>
    <property type="match status" value="1"/>
</dbReference>
<protein>
    <recommendedName>
        <fullName evidence="4">RRM domain-containing protein</fullName>
    </recommendedName>
</protein>
<dbReference type="CDD" id="cd00590">
    <property type="entry name" value="RRM_SF"/>
    <property type="match status" value="1"/>
</dbReference>
<dbReference type="PROSITE" id="PS50102">
    <property type="entry name" value="RRM"/>
    <property type="match status" value="1"/>
</dbReference>
<dbReference type="STRING" id="94643.A0A2A9MCM5"/>
<feature type="domain" description="RRM" evidence="4">
    <location>
        <begin position="54"/>
        <end position="135"/>
    </location>
</feature>
<dbReference type="PANTHER" id="PTHR48024">
    <property type="entry name" value="GEO13361P1-RELATED"/>
    <property type="match status" value="1"/>
</dbReference>
<dbReference type="OrthoDB" id="5970at2759"/>
<evidence type="ECO:0000256" key="2">
    <source>
        <dbReference type="PROSITE-ProRule" id="PRU00176"/>
    </source>
</evidence>
<dbReference type="InterPro" id="IPR035979">
    <property type="entry name" value="RBD_domain_sf"/>
</dbReference>
<dbReference type="KEGG" id="bbes:BESB_076300"/>
<feature type="region of interest" description="Disordered" evidence="3">
    <location>
        <begin position="181"/>
        <end position="221"/>
    </location>
</feature>
<dbReference type="Pfam" id="PF00076">
    <property type="entry name" value="RRM_1"/>
    <property type="match status" value="1"/>
</dbReference>
<feature type="compositionally biased region" description="Low complexity" evidence="3">
    <location>
        <begin position="11"/>
        <end position="20"/>
    </location>
</feature>
<accession>A0A2A9MCM5</accession>
<gene>
    <name evidence="5" type="ORF">BESB_076300</name>
</gene>
<dbReference type="VEuPathDB" id="ToxoDB:BESB_076300"/>
<dbReference type="SUPFAM" id="SSF54928">
    <property type="entry name" value="RNA-binding domain, RBD"/>
    <property type="match status" value="1"/>
</dbReference>
<keyword evidence="6" id="KW-1185">Reference proteome</keyword>
<dbReference type="InterPro" id="IPR012677">
    <property type="entry name" value="Nucleotide-bd_a/b_plait_sf"/>
</dbReference>
<keyword evidence="1 2" id="KW-0694">RNA-binding</keyword>
<evidence type="ECO:0000313" key="5">
    <source>
        <dbReference type="EMBL" id="PFH33413.1"/>
    </source>
</evidence>
<evidence type="ECO:0000256" key="1">
    <source>
        <dbReference type="ARBA" id="ARBA00022884"/>
    </source>
</evidence>
<dbReference type="InterPro" id="IPR050886">
    <property type="entry name" value="RNA-binding_reg"/>
</dbReference>
<dbReference type="EMBL" id="NWUJ01000008">
    <property type="protein sequence ID" value="PFH33413.1"/>
    <property type="molecule type" value="Genomic_DNA"/>
</dbReference>
<feature type="region of interest" description="Disordered" evidence="3">
    <location>
        <begin position="264"/>
        <end position="302"/>
    </location>
</feature>
<feature type="compositionally biased region" description="Basic and acidic residues" evidence="3">
    <location>
        <begin position="1"/>
        <end position="10"/>
    </location>
</feature>
<feature type="compositionally biased region" description="Basic and acidic residues" evidence="3">
    <location>
        <begin position="421"/>
        <end position="449"/>
    </location>
</feature>
<dbReference type="SMART" id="SM00360">
    <property type="entry name" value="RRM"/>
    <property type="match status" value="1"/>
</dbReference>
<comment type="caution">
    <text evidence="5">The sequence shown here is derived from an EMBL/GenBank/DDBJ whole genome shotgun (WGS) entry which is preliminary data.</text>
</comment>
<name>A0A2A9MCM5_BESBE</name>
<feature type="compositionally biased region" description="Basic and acidic residues" evidence="3">
    <location>
        <begin position="366"/>
        <end position="390"/>
    </location>
</feature>
<evidence type="ECO:0000313" key="6">
    <source>
        <dbReference type="Proteomes" id="UP000224006"/>
    </source>
</evidence>
<organism evidence="5 6">
    <name type="scientific">Besnoitia besnoiti</name>
    <name type="common">Apicomplexan protozoan</name>
    <dbReference type="NCBI Taxonomy" id="94643"/>
    <lineage>
        <taxon>Eukaryota</taxon>
        <taxon>Sar</taxon>
        <taxon>Alveolata</taxon>
        <taxon>Apicomplexa</taxon>
        <taxon>Conoidasida</taxon>
        <taxon>Coccidia</taxon>
        <taxon>Eucoccidiorida</taxon>
        <taxon>Eimeriorina</taxon>
        <taxon>Sarcocystidae</taxon>
        <taxon>Besnoitia</taxon>
    </lineage>
</organism>
<evidence type="ECO:0000259" key="4">
    <source>
        <dbReference type="PROSITE" id="PS50102"/>
    </source>
</evidence>
<dbReference type="Proteomes" id="UP000224006">
    <property type="component" value="Chromosome VII"/>
</dbReference>
<dbReference type="Gene3D" id="3.30.70.330">
    <property type="match status" value="1"/>
</dbReference>
<dbReference type="GO" id="GO:0003723">
    <property type="term" value="F:RNA binding"/>
    <property type="evidence" value="ECO:0007669"/>
    <property type="project" value="UniProtKB-UniRule"/>
</dbReference>
<dbReference type="RefSeq" id="XP_029217422.1">
    <property type="nucleotide sequence ID" value="XM_029365991.1"/>
</dbReference>
<feature type="region of interest" description="Disordered" evidence="3">
    <location>
        <begin position="1"/>
        <end position="27"/>
    </location>
</feature>
<proteinExistence type="predicted"/>